<feature type="chain" id="PRO_5002836173" description="chitinase" evidence="14">
    <location>
        <begin position="21"/>
        <end position="282"/>
    </location>
</feature>
<evidence type="ECO:0000256" key="4">
    <source>
        <dbReference type="ARBA" id="ARBA00022669"/>
    </source>
</evidence>
<sequence>MKIAALAILILASISAPFAAQCGKEANGAICPNDLCCSFWGYCGSTEAYCSGPCQSQCGSVGRAKEGVSAVISSSQFNEMLLHRDNEFCPARGFYTYDAFVDAANSFPGFAAVGDMDNQKRDVAAFLAQSSHYTTGGWPDAPDGEFAWGFCYFLEQAFPHNHKNSPAREVPTNATLSFEKAISFWMTERPPKPSCHDVMSGMWMPTITDVSQGRLPGFGLTINIMNGREECGHGEDYRANNRIGFYKRFCDILGVSYGENLDCNNQTPFGDRGRSAWNIFKQ</sequence>
<feature type="disulfide bond" evidence="12 13">
    <location>
        <begin position="36"/>
        <end position="50"/>
    </location>
</feature>
<evidence type="ECO:0000256" key="3">
    <source>
        <dbReference type="ARBA" id="ARBA00012729"/>
    </source>
</evidence>
<keyword evidence="11" id="KW-0624">Polysaccharide degradation</keyword>
<evidence type="ECO:0000256" key="5">
    <source>
        <dbReference type="ARBA" id="ARBA00022729"/>
    </source>
</evidence>
<feature type="disulfide bond" evidence="12 13">
    <location>
        <begin position="31"/>
        <end position="43"/>
    </location>
</feature>
<keyword evidence="5 14" id="KW-0732">Signal</keyword>
<evidence type="ECO:0000256" key="7">
    <source>
        <dbReference type="ARBA" id="ARBA00023024"/>
    </source>
</evidence>
<dbReference type="PANTHER" id="PTHR22595">
    <property type="entry name" value="CHITINASE-RELATED"/>
    <property type="match status" value="1"/>
</dbReference>
<dbReference type="Gene3D" id="3.30.60.10">
    <property type="entry name" value="Endochitinase-like"/>
    <property type="match status" value="1"/>
</dbReference>
<organism evidence="16">
    <name type="scientific">Crocus sativus</name>
    <name type="common">Saffron</name>
    <dbReference type="NCBI Taxonomy" id="82528"/>
    <lineage>
        <taxon>Eukaryota</taxon>
        <taxon>Viridiplantae</taxon>
        <taxon>Streptophyta</taxon>
        <taxon>Embryophyta</taxon>
        <taxon>Tracheophyta</taxon>
        <taxon>Spermatophyta</taxon>
        <taxon>Magnoliopsida</taxon>
        <taxon>Liliopsida</taxon>
        <taxon>Asparagales</taxon>
        <taxon>Iridaceae</taxon>
        <taxon>Crocoideae</taxon>
        <taxon>Croceae</taxon>
        <taxon>Crocus</taxon>
    </lineage>
</organism>
<dbReference type="GO" id="GO:0050832">
    <property type="term" value="P:defense response to fungus"/>
    <property type="evidence" value="ECO:0007669"/>
    <property type="project" value="UniProtKB-ARBA"/>
</dbReference>
<dbReference type="InterPro" id="IPR023346">
    <property type="entry name" value="Lysozyme-like_dom_sf"/>
</dbReference>
<evidence type="ECO:0000313" key="16">
    <source>
        <dbReference type="EMBL" id="ACC68684.1"/>
    </source>
</evidence>
<evidence type="ECO:0000256" key="1">
    <source>
        <dbReference type="ARBA" id="ARBA00000822"/>
    </source>
</evidence>
<name>B5L6N2_CROSA</name>
<dbReference type="Pfam" id="PF00182">
    <property type="entry name" value="Glyco_hydro_19"/>
    <property type="match status" value="2"/>
</dbReference>
<feature type="disulfide bond" evidence="12">
    <location>
        <begin position="231"/>
        <end position="263"/>
    </location>
</feature>
<dbReference type="Pfam" id="PF00187">
    <property type="entry name" value="Chitin_bind_1"/>
    <property type="match status" value="1"/>
</dbReference>
<evidence type="ECO:0000256" key="10">
    <source>
        <dbReference type="ARBA" id="ARBA00023295"/>
    </source>
</evidence>
<evidence type="ECO:0000256" key="8">
    <source>
        <dbReference type="ARBA" id="ARBA00023157"/>
    </source>
</evidence>
<keyword evidence="16" id="KW-0378">Hydrolase</keyword>
<evidence type="ECO:0000256" key="6">
    <source>
        <dbReference type="ARBA" id="ARBA00022821"/>
    </source>
</evidence>
<gene>
    <name evidence="16" type="primary">SafchiA</name>
</gene>
<protein>
    <recommendedName>
        <fullName evidence="3">chitinase</fullName>
        <ecNumber evidence="3">3.2.1.14</ecNumber>
    </recommendedName>
</protein>
<comment type="similarity">
    <text evidence="2">Belongs to the glycosyl hydrolase 19 family. Chitinase class I subfamily.</text>
</comment>
<dbReference type="InterPro" id="IPR001002">
    <property type="entry name" value="Chitin-bd_1"/>
</dbReference>
<evidence type="ECO:0000256" key="2">
    <source>
        <dbReference type="ARBA" id="ARBA00009373"/>
    </source>
</evidence>
<accession>B5L6N2</accession>
<dbReference type="InterPro" id="IPR000726">
    <property type="entry name" value="Glyco_hydro_19_cat"/>
</dbReference>
<keyword evidence="7" id="KW-0146">Chitin degradation</keyword>
<dbReference type="CDD" id="cd00325">
    <property type="entry name" value="chitinase_GH19"/>
    <property type="match status" value="1"/>
</dbReference>
<keyword evidence="10 16" id="KW-0326">Glycosidase</keyword>
<dbReference type="PROSITE" id="PS50941">
    <property type="entry name" value="CHIT_BIND_I_2"/>
    <property type="match status" value="1"/>
</dbReference>
<dbReference type="InterPro" id="IPR016283">
    <property type="entry name" value="Glyco_hydro_19"/>
</dbReference>
<feature type="disulfide bond" evidence="12">
    <location>
        <begin position="89"/>
        <end position="151"/>
    </location>
</feature>
<dbReference type="EC" id="3.2.1.14" evidence="3"/>
<keyword evidence="4 13" id="KW-0147">Chitin-binding</keyword>
<reference evidence="16" key="2">
    <citation type="journal article" date="2009" name="Plant Physiol. Biochem.">
        <title>Isolation of a new fungi and wound-induced chitinase class in corms of Crocus sativus.</title>
        <authorList>
            <person name="Castillo Lopez R."/>
            <person name="Gomez-Gomez L."/>
        </authorList>
    </citation>
    <scope>NUCLEOTIDE SEQUENCE</scope>
</reference>
<keyword evidence="8 12" id="KW-1015">Disulfide bond</keyword>
<feature type="disulfide bond" evidence="12 13">
    <location>
        <begin position="22"/>
        <end position="37"/>
    </location>
</feature>
<dbReference type="GO" id="GO:0006032">
    <property type="term" value="P:chitin catabolic process"/>
    <property type="evidence" value="ECO:0007669"/>
    <property type="project" value="UniProtKB-KW"/>
</dbReference>
<dbReference type="EMBL" id="EU446024">
    <property type="protein sequence ID" value="ACC68684.1"/>
    <property type="molecule type" value="mRNA"/>
</dbReference>
<evidence type="ECO:0000256" key="14">
    <source>
        <dbReference type="SAM" id="SignalP"/>
    </source>
</evidence>
<feature type="disulfide bond" evidence="12 13">
    <location>
        <begin position="54"/>
        <end position="58"/>
    </location>
</feature>
<dbReference type="SUPFAM" id="SSF53955">
    <property type="entry name" value="Lysozyme-like"/>
    <property type="match status" value="1"/>
</dbReference>
<evidence type="ECO:0000256" key="13">
    <source>
        <dbReference type="PROSITE-ProRule" id="PRU00261"/>
    </source>
</evidence>
<dbReference type="PROSITE" id="PS00773">
    <property type="entry name" value="CHITINASE_19_1"/>
    <property type="match status" value="1"/>
</dbReference>
<dbReference type="PROSITE" id="PS00026">
    <property type="entry name" value="CHIT_BIND_I_1"/>
    <property type="match status" value="1"/>
</dbReference>
<dbReference type="CAZy" id="GH19">
    <property type="family name" value="Glycoside Hydrolase Family 19"/>
</dbReference>
<dbReference type="PIRSF" id="PIRSF001060">
    <property type="entry name" value="Endochitinase"/>
    <property type="match status" value="1"/>
</dbReference>
<feature type="domain" description="Chitin-binding type-1" evidence="15">
    <location>
        <begin position="19"/>
        <end position="60"/>
    </location>
</feature>
<evidence type="ECO:0000256" key="11">
    <source>
        <dbReference type="ARBA" id="ARBA00023326"/>
    </source>
</evidence>
<dbReference type="CDD" id="cd06921">
    <property type="entry name" value="ChtBD1_GH19_hevein"/>
    <property type="match status" value="1"/>
</dbReference>
<comment type="catalytic activity">
    <reaction evidence="1">
        <text>Random endo-hydrolysis of N-acetyl-beta-D-glucosaminide (1-&gt;4)-beta-linkages in chitin and chitodextrins.</text>
        <dbReference type="EC" id="3.2.1.14"/>
    </reaction>
</comment>
<dbReference type="BRENDA" id="3.2.1.14">
    <property type="organism ID" value="7275"/>
</dbReference>
<keyword evidence="9" id="KW-0119">Carbohydrate metabolism</keyword>
<proteinExistence type="evidence at transcript level"/>
<feature type="signal peptide" evidence="14">
    <location>
        <begin position="1"/>
        <end position="20"/>
    </location>
</feature>
<dbReference type="SMR" id="B5L6N2"/>
<dbReference type="GO" id="GO:0008843">
    <property type="term" value="F:endochitinase activity"/>
    <property type="evidence" value="ECO:0007669"/>
    <property type="project" value="UniProtKB-EC"/>
</dbReference>
<dbReference type="AlphaFoldDB" id="B5L6N2"/>
<dbReference type="SUPFAM" id="SSF57016">
    <property type="entry name" value="Plant lectins/antimicrobial peptides"/>
    <property type="match status" value="1"/>
</dbReference>
<dbReference type="GO" id="GO:0008061">
    <property type="term" value="F:chitin binding"/>
    <property type="evidence" value="ECO:0007669"/>
    <property type="project" value="UniProtKB-UniRule"/>
</dbReference>
<dbReference type="CAZy" id="CBM18">
    <property type="family name" value="Carbohydrate-Binding Module Family 18"/>
</dbReference>
<dbReference type="SMART" id="SM00270">
    <property type="entry name" value="ChtBD1"/>
    <property type="match status" value="1"/>
</dbReference>
<evidence type="ECO:0000256" key="12">
    <source>
        <dbReference type="PIRSR" id="PIRSR001060-2"/>
    </source>
</evidence>
<reference evidence="16" key="1">
    <citation type="submission" date="2008-02" db="EMBL/GenBank/DDBJ databases">
        <authorList>
            <person name="Castillo R."/>
            <person name="Gomez-Gomez L."/>
        </authorList>
    </citation>
    <scope>NUCLEOTIDE SEQUENCE</scope>
</reference>
<keyword evidence="6" id="KW-0611">Plant defense</keyword>
<dbReference type="PANTHER" id="PTHR22595:SF79">
    <property type="entry name" value="CHITINASE 12"/>
    <property type="match status" value="1"/>
</dbReference>
<dbReference type="InterPro" id="IPR036861">
    <property type="entry name" value="Endochitinase-like_sf"/>
</dbReference>
<evidence type="ECO:0000259" key="15">
    <source>
        <dbReference type="PROSITE" id="PS50941"/>
    </source>
</evidence>
<evidence type="ECO:0000256" key="9">
    <source>
        <dbReference type="ARBA" id="ARBA00023277"/>
    </source>
</evidence>
<dbReference type="GO" id="GO:0016998">
    <property type="term" value="P:cell wall macromolecule catabolic process"/>
    <property type="evidence" value="ECO:0007669"/>
    <property type="project" value="InterPro"/>
</dbReference>
<dbReference type="InterPro" id="IPR018371">
    <property type="entry name" value="Chitin-binding_1_CS"/>
</dbReference>
<dbReference type="GO" id="GO:0000272">
    <property type="term" value="P:polysaccharide catabolic process"/>
    <property type="evidence" value="ECO:0007669"/>
    <property type="project" value="UniProtKB-KW"/>
</dbReference>
<dbReference type="Gene3D" id="1.10.530.10">
    <property type="match status" value="1"/>
</dbReference>